<dbReference type="AlphaFoldDB" id="A0A8D2FKT0"/>
<reference evidence="2" key="2">
    <citation type="submission" date="2025-08" db="UniProtKB">
        <authorList>
            <consortium name="Ensembl"/>
        </authorList>
    </citation>
    <scope>IDENTIFICATION</scope>
</reference>
<reference evidence="2" key="3">
    <citation type="submission" date="2025-09" db="UniProtKB">
        <authorList>
            <consortium name="Ensembl"/>
        </authorList>
    </citation>
    <scope>IDENTIFICATION</scope>
</reference>
<proteinExistence type="predicted"/>
<feature type="region of interest" description="Disordered" evidence="1">
    <location>
        <begin position="1"/>
        <end position="20"/>
    </location>
</feature>
<reference evidence="2" key="1">
    <citation type="submission" date="2018-05" db="EMBL/GenBank/DDBJ databases">
        <title>Whole genome of Theropithecus gelada.</title>
        <authorList>
            <person name="Chiou K.L."/>
            <person name="Snyder-Mackler N."/>
        </authorList>
    </citation>
    <scope>NUCLEOTIDE SEQUENCE [LARGE SCALE GENOMIC DNA]</scope>
</reference>
<dbReference type="Proteomes" id="UP000694411">
    <property type="component" value="Chromosome 19"/>
</dbReference>
<keyword evidence="3" id="KW-1185">Reference proteome</keyword>
<dbReference type="Ensembl" id="ENSTGET00000026687.1">
    <property type="protein sequence ID" value="ENSTGEP00000022352.1"/>
    <property type="gene ID" value="ENSTGEG00000018100.1"/>
</dbReference>
<protein>
    <submittedName>
        <fullName evidence="2">Uncharacterized protein</fullName>
    </submittedName>
</protein>
<sequence>MVSMAQHSLSPQASTDFTSSSDLHSLLPALSVNYYTTSHQTTILDSKPLLDIDTL</sequence>
<name>A0A8D2FKT0_THEGE</name>
<evidence type="ECO:0000256" key="1">
    <source>
        <dbReference type="SAM" id="MobiDB-lite"/>
    </source>
</evidence>
<evidence type="ECO:0000313" key="2">
    <source>
        <dbReference type="Ensembl" id="ENSTGEP00000022352.1"/>
    </source>
</evidence>
<accession>A0A8D2FKT0</accession>
<organism evidence="2 3">
    <name type="scientific">Theropithecus gelada</name>
    <name type="common">Gelada baboon</name>
    <dbReference type="NCBI Taxonomy" id="9565"/>
    <lineage>
        <taxon>Eukaryota</taxon>
        <taxon>Metazoa</taxon>
        <taxon>Chordata</taxon>
        <taxon>Craniata</taxon>
        <taxon>Vertebrata</taxon>
        <taxon>Euteleostomi</taxon>
        <taxon>Mammalia</taxon>
        <taxon>Eutheria</taxon>
        <taxon>Euarchontoglires</taxon>
        <taxon>Primates</taxon>
        <taxon>Haplorrhini</taxon>
        <taxon>Catarrhini</taxon>
        <taxon>Cercopithecidae</taxon>
        <taxon>Cercopithecinae</taxon>
        <taxon>Theropithecus</taxon>
    </lineage>
</organism>
<evidence type="ECO:0000313" key="3">
    <source>
        <dbReference type="Proteomes" id="UP000694411"/>
    </source>
</evidence>